<name>A0A395V3L8_9FIRM</name>
<organism evidence="7 14">
    <name type="scientific">Agathobacter rectalis</name>
    <dbReference type="NCBI Taxonomy" id="39491"/>
    <lineage>
        <taxon>Bacteria</taxon>
        <taxon>Bacillati</taxon>
        <taxon>Bacillota</taxon>
        <taxon>Clostridia</taxon>
        <taxon>Lachnospirales</taxon>
        <taxon>Lachnospiraceae</taxon>
        <taxon>Agathobacter</taxon>
    </lineage>
</organism>
<evidence type="ECO:0000256" key="2">
    <source>
        <dbReference type="ARBA" id="ARBA00005336"/>
    </source>
</evidence>
<evidence type="ECO:0000313" key="20">
    <source>
        <dbReference type="Proteomes" id="UP000286341"/>
    </source>
</evidence>
<comment type="catalytic activity">
    <reaction evidence="1">
        <text>Hydrolysis of terminal non-reducing N-acetyl-D-hexosamine residues in N-acetyl-beta-D-hexosaminides.</text>
        <dbReference type="EC" id="3.2.1.52"/>
    </reaction>
</comment>
<comment type="similarity">
    <text evidence="2">Belongs to the glycosyl hydrolase 3 family.</text>
</comment>
<dbReference type="SUPFAM" id="SSF51445">
    <property type="entry name" value="(Trans)glycosidases"/>
    <property type="match status" value="1"/>
</dbReference>
<evidence type="ECO:0000313" key="11">
    <source>
        <dbReference type="EMBL" id="RHA14383.1"/>
    </source>
</evidence>
<dbReference type="InterPro" id="IPR036881">
    <property type="entry name" value="Glyco_hydro_3_C_sf"/>
</dbReference>
<dbReference type="EC" id="3.2.1.52" evidence="3"/>
<sequence>MSMINLTKKPFFLAQEDIEWVENTKNSMTVEEKIGQLFVPIGYSGDSDYLDNVMLSHHIGGIMYRCGESKEMQQTHRYLQEHSRIPLLIGANLEDGGCGIATDGTQYGKQMQVAATADTKDAYRLGKVSCSEGAAVGCNWAFAPVVDIDRNWRNPITNVRTYGDDPDRVLECGLNYMKAAKEENVLVAIKHFPGDGCDEVDQHILTSVNSLSCEEWDATYGKIYGGLIEAGAQTVMVGHIAQPAYQKLYNPDFPDKLVPATLSPELLKGLLRKKLGFNGLIVTDSTCMVGFSCAMKREKAVPYAIEAGCDMFLFNKDLDEDYNYMLEGYKQGILSEQRLDEAITRILATKAALGLHKKAKNEIVPNEATLNILKNEEHVKWAKNSADKAVTLVKDTAGILPLSPRKTKKVLLEIMGDFPSNERVLESFRTKLSDEGFEVTVYEHENFETARFDVETFKKSYDLVIYIGNVENASNKVTNRLSWYTFWGNGNNVPWFVAERPVVFISLANPYHLVDVPMIKTYINGYSNSEYVIESVMDKLMGRSSFTGKSPVNPFCGKEYLKW</sequence>
<evidence type="ECO:0000313" key="10">
    <source>
        <dbReference type="EMBL" id="RGZ93942.1"/>
    </source>
</evidence>
<evidence type="ECO:0000256" key="4">
    <source>
        <dbReference type="ARBA" id="ARBA00022801"/>
    </source>
</evidence>
<dbReference type="EMBL" id="QSJS01000015">
    <property type="protein sequence ID" value="RHD92908.1"/>
    <property type="molecule type" value="Genomic_DNA"/>
</dbReference>
<evidence type="ECO:0000313" key="12">
    <source>
        <dbReference type="EMBL" id="RHD92908.1"/>
    </source>
</evidence>
<keyword evidence="5" id="KW-0326">Glycosidase</keyword>
<evidence type="ECO:0000313" key="7">
    <source>
        <dbReference type="EMBL" id="RGR55123.1"/>
    </source>
</evidence>
<evidence type="ECO:0000256" key="5">
    <source>
        <dbReference type="ARBA" id="ARBA00023295"/>
    </source>
</evidence>
<dbReference type="EMBL" id="QSFB01000007">
    <property type="protein sequence ID" value="RHA14383.1"/>
    <property type="molecule type" value="Genomic_DNA"/>
</dbReference>
<proteinExistence type="inferred from homology"/>
<comment type="caution">
    <text evidence="7">The sequence shown here is derived from an EMBL/GenBank/DDBJ whole genome shotgun (WGS) entry which is preliminary data.</text>
</comment>
<evidence type="ECO:0000313" key="16">
    <source>
        <dbReference type="Proteomes" id="UP000283431"/>
    </source>
</evidence>
<evidence type="ECO:0000313" key="17">
    <source>
        <dbReference type="Proteomes" id="UP000283721"/>
    </source>
</evidence>
<evidence type="ECO:0000313" key="13">
    <source>
        <dbReference type="EMBL" id="RHL77287.1"/>
    </source>
</evidence>
<dbReference type="Proteomes" id="UP000266066">
    <property type="component" value="Unassembled WGS sequence"/>
</dbReference>
<evidence type="ECO:0000313" key="14">
    <source>
        <dbReference type="Proteomes" id="UP000266066"/>
    </source>
</evidence>
<dbReference type="Gene3D" id="3.40.50.1700">
    <property type="entry name" value="Glycoside hydrolase family 3 C-terminal domain"/>
    <property type="match status" value="1"/>
</dbReference>
<feature type="domain" description="Glycoside hydrolase family 3 N-terminal" evidence="6">
    <location>
        <begin position="29"/>
        <end position="347"/>
    </location>
</feature>
<dbReference type="InterPro" id="IPR036962">
    <property type="entry name" value="Glyco_hydro_3_N_sf"/>
</dbReference>
<dbReference type="EMBL" id="QSES01000008">
    <property type="protein sequence ID" value="RGZ93942.1"/>
    <property type="molecule type" value="Genomic_DNA"/>
</dbReference>
<evidence type="ECO:0000313" key="15">
    <source>
        <dbReference type="Proteomes" id="UP000266698"/>
    </source>
</evidence>
<dbReference type="InterPro" id="IPR050226">
    <property type="entry name" value="NagZ_Beta-hexosaminidase"/>
</dbReference>
<dbReference type="EMBL" id="QRUJ01000005">
    <property type="protein sequence ID" value="RGR55123.1"/>
    <property type="molecule type" value="Genomic_DNA"/>
</dbReference>
<dbReference type="Proteomes" id="UP000284835">
    <property type="component" value="Unassembled WGS sequence"/>
</dbReference>
<reference evidence="14 15" key="1">
    <citation type="submission" date="2018-08" db="EMBL/GenBank/DDBJ databases">
        <title>A genome reference for cultivated species of the human gut microbiota.</title>
        <authorList>
            <person name="Zou Y."/>
            <person name="Xue W."/>
            <person name="Luo G."/>
        </authorList>
    </citation>
    <scope>NUCLEOTIDE SEQUENCE [LARGE SCALE GENOMIC DNA]</scope>
    <source>
        <strain evidence="7 14">AF25-15</strain>
        <strain evidence="13 15">AF36-2BH</strain>
        <strain evidence="12 18">AM30-13AC</strain>
        <strain evidence="11 20">AM44-1AT</strain>
        <strain evidence="10 17">AM47-6BH</strain>
        <strain evidence="9 16">AM48-7</strain>
        <strain evidence="8 19">AM54-25XD</strain>
    </source>
</reference>
<evidence type="ECO:0000259" key="6">
    <source>
        <dbReference type="Pfam" id="PF00933"/>
    </source>
</evidence>
<dbReference type="Proteomes" id="UP000283721">
    <property type="component" value="Unassembled WGS sequence"/>
</dbReference>
<dbReference type="InterPro" id="IPR001764">
    <property type="entry name" value="Glyco_hydro_3_N"/>
</dbReference>
<dbReference type="EMBL" id="QSEN01000017">
    <property type="protein sequence ID" value="RGZ74680.1"/>
    <property type="molecule type" value="Genomic_DNA"/>
</dbReference>
<dbReference type="SUPFAM" id="SSF52279">
    <property type="entry name" value="Beta-D-glucan exohydrolase, C-terminal domain"/>
    <property type="match status" value="1"/>
</dbReference>
<dbReference type="EMBL" id="QRPB01000015">
    <property type="protein sequence ID" value="RHL77287.1"/>
    <property type="molecule type" value="Genomic_DNA"/>
</dbReference>
<evidence type="ECO:0000313" key="18">
    <source>
        <dbReference type="Proteomes" id="UP000284835"/>
    </source>
</evidence>
<dbReference type="AlphaFoldDB" id="A0A395V3L8"/>
<dbReference type="InterPro" id="IPR017853">
    <property type="entry name" value="GH"/>
</dbReference>
<dbReference type="GO" id="GO:0009254">
    <property type="term" value="P:peptidoglycan turnover"/>
    <property type="evidence" value="ECO:0007669"/>
    <property type="project" value="TreeGrafter"/>
</dbReference>
<evidence type="ECO:0000313" key="19">
    <source>
        <dbReference type="Proteomes" id="UP000285209"/>
    </source>
</evidence>
<evidence type="ECO:0000256" key="3">
    <source>
        <dbReference type="ARBA" id="ARBA00012663"/>
    </source>
</evidence>
<gene>
    <name evidence="13" type="ORF">DW001_11690</name>
    <name evidence="12" type="ORF">DW775_11210</name>
    <name evidence="11" type="ORF">DW948_06825</name>
    <name evidence="10" type="ORF">DW967_05650</name>
    <name evidence="9" type="ORF">DW975_09860</name>
    <name evidence="7" type="ORF">DWY38_06020</name>
    <name evidence="8" type="ORF">DXA03_04660</name>
</gene>
<dbReference type="GO" id="GO:0004563">
    <property type="term" value="F:beta-N-acetylhexosaminidase activity"/>
    <property type="evidence" value="ECO:0007669"/>
    <property type="project" value="UniProtKB-EC"/>
</dbReference>
<dbReference type="OrthoDB" id="9805821at2"/>
<protein>
    <recommendedName>
        <fullName evidence="3">beta-N-acetylhexosaminidase</fullName>
        <ecNumber evidence="3">3.2.1.52</ecNumber>
    </recommendedName>
</protein>
<dbReference type="PANTHER" id="PTHR30480">
    <property type="entry name" value="BETA-HEXOSAMINIDASE-RELATED"/>
    <property type="match status" value="1"/>
</dbReference>
<evidence type="ECO:0000313" key="8">
    <source>
        <dbReference type="EMBL" id="RGZ19323.1"/>
    </source>
</evidence>
<dbReference type="Proteomes" id="UP000285209">
    <property type="component" value="Unassembled WGS sequence"/>
</dbReference>
<dbReference type="Gene3D" id="3.20.20.300">
    <property type="entry name" value="Glycoside hydrolase, family 3, N-terminal domain"/>
    <property type="match status" value="1"/>
</dbReference>
<dbReference type="Proteomes" id="UP000286341">
    <property type="component" value="Unassembled WGS sequence"/>
</dbReference>
<dbReference type="PANTHER" id="PTHR30480:SF13">
    <property type="entry name" value="BETA-HEXOSAMINIDASE"/>
    <property type="match status" value="1"/>
</dbReference>
<evidence type="ECO:0000313" key="9">
    <source>
        <dbReference type="EMBL" id="RGZ74680.1"/>
    </source>
</evidence>
<keyword evidence="4 7" id="KW-0378">Hydrolase</keyword>
<dbReference type="Pfam" id="PF00933">
    <property type="entry name" value="Glyco_hydro_3"/>
    <property type="match status" value="1"/>
</dbReference>
<dbReference type="EMBL" id="QSDV01000004">
    <property type="protein sequence ID" value="RGZ19323.1"/>
    <property type="molecule type" value="Genomic_DNA"/>
</dbReference>
<dbReference type="GO" id="GO:0005975">
    <property type="term" value="P:carbohydrate metabolic process"/>
    <property type="evidence" value="ECO:0007669"/>
    <property type="project" value="InterPro"/>
</dbReference>
<accession>A0A395V3L8</accession>
<dbReference type="Proteomes" id="UP000283431">
    <property type="component" value="Unassembled WGS sequence"/>
</dbReference>
<dbReference type="Proteomes" id="UP000266698">
    <property type="component" value="Unassembled WGS sequence"/>
</dbReference>
<evidence type="ECO:0000256" key="1">
    <source>
        <dbReference type="ARBA" id="ARBA00001231"/>
    </source>
</evidence>